<dbReference type="Proteomes" id="UP001596011">
    <property type="component" value="Unassembled WGS sequence"/>
</dbReference>
<protein>
    <submittedName>
        <fullName evidence="2">Alpha/beta fold hydrolase</fullName>
    </submittedName>
</protein>
<dbReference type="InterPro" id="IPR029058">
    <property type="entry name" value="AB_hydrolase_fold"/>
</dbReference>
<evidence type="ECO:0000313" key="2">
    <source>
        <dbReference type="EMBL" id="MFC4627918.1"/>
    </source>
</evidence>
<dbReference type="InterPro" id="IPR050266">
    <property type="entry name" value="AB_hydrolase_sf"/>
</dbReference>
<dbReference type="InterPro" id="IPR000639">
    <property type="entry name" value="Epox_hydrolase-like"/>
</dbReference>
<dbReference type="RefSeq" id="WP_377133513.1">
    <property type="nucleotide sequence ID" value="NZ_JBHSFI010000003.1"/>
</dbReference>
<evidence type="ECO:0000313" key="3">
    <source>
        <dbReference type="Proteomes" id="UP001596011"/>
    </source>
</evidence>
<dbReference type="PANTHER" id="PTHR43798:SF33">
    <property type="entry name" value="HYDROLASE, PUTATIVE (AFU_ORTHOLOGUE AFUA_2G14860)-RELATED"/>
    <property type="match status" value="1"/>
</dbReference>
<name>A0ABV9HEK1_9MICO</name>
<dbReference type="InterPro" id="IPR000073">
    <property type="entry name" value="AB_hydrolase_1"/>
</dbReference>
<dbReference type="PRINTS" id="PR00412">
    <property type="entry name" value="EPOXHYDRLASE"/>
</dbReference>
<organism evidence="2 3">
    <name type="scientific">Promicromonospora alba</name>
    <dbReference type="NCBI Taxonomy" id="1616110"/>
    <lineage>
        <taxon>Bacteria</taxon>
        <taxon>Bacillati</taxon>
        <taxon>Actinomycetota</taxon>
        <taxon>Actinomycetes</taxon>
        <taxon>Micrococcales</taxon>
        <taxon>Promicromonosporaceae</taxon>
        <taxon>Promicromonospora</taxon>
    </lineage>
</organism>
<dbReference type="SUPFAM" id="SSF53474">
    <property type="entry name" value="alpha/beta-Hydrolases"/>
    <property type="match status" value="1"/>
</dbReference>
<evidence type="ECO:0000259" key="1">
    <source>
        <dbReference type="Pfam" id="PF12697"/>
    </source>
</evidence>
<dbReference type="Gene3D" id="3.40.50.1820">
    <property type="entry name" value="alpha/beta hydrolase"/>
    <property type="match status" value="1"/>
</dbReference>
<keyword evidence="3" id="KW-1185">Reference proteome</keyword>
<comment type="caution">
    <text evidence="2">The sequence shown here is derived from an EMBL/GenBank/DDBJ whole genome shotgun (WGS) entry which is preliminary data.</text>
</comment>
<sequence>MVMRHEGPDDAPVPPGAVSLATTRWGSGPGRALLLHGTVSAGATWWQLAETLAADGYEVIAPDLRGHGTSPRADSYLLADHVADVLALGAGWDLVVGHGLGGLLGALAADAGSGSDPGSGRRFARRLVLLDPALDIPDDRFETGAAAEIAEAAHPRSPRAVQAAHPAWDRRDVTAVVAAAKAADAMAVARTLRDNTPWRYTGVISRLVVPTLVLSADPAHGALFPSPTGVELMIRNPSVRVRMVVGAGHAVHRDRAAAVSAAIRSFLW</sequence>
<dbReference type="GO" id="GO:0016787">
    <property type="term" value="F:hydrolase activity"/>
    <property type="evidence" value="ECO:0007669"/>
    <property type="project" value="UniProtKB-KW"/>
</dbReference>
<reference evidence="3" key="1">
    <citation type="journal article" date="2019" name="Int. J. Syst. Evol. Microbiol.">
        <title>The Global Catalogue of Microorganisms (GCM) 10K type strain sequencing project: providing services to taxonomists for standard genome sequencing and annotation.</title>
        <authorList>
            <consortium name="The Broad Institute Genomics Platform"/>
            <consortium name="The Broad Institute Genome Sequencing Center for Infectious Disease"/>
            <person name="Wu L."/>
            <person name="Ma J."/>
        </authorList>
    </citation>
    <scope>NUCLEOTIDE SEQUENCE [LARGE SCALE GENOMIC DNA]</scope>
    <source>
        <strain evidence="3">CCUG 42722</strain>
    </source>
</reference>
<keyword evidence="2" id="KW-0378">Hydrolase</keyword>
<dbReference type="PANTHER" id="PTHR43798">
    <property type="entry name" value="MONOACYLGLYCEROL LIPASE"/>
    <property type="match status" value="1"/>
</dbReference>
<feature type="domain" description="AB hydrolase-1" evidence="1">
    <location>
        <begin position="33"/>
        <end position="261"/>
    </location>
</feature>
<proteinExistence type="predicted"/>
<gene>
    <name evidence="2" type="ORF">ACFO6V_06730</name>
</gene>
<dbReference type="Pfam" id="PF12697">
    <property type="entry name" value="Abhydrolase_6"/>
    <property type="match status" value="1"/>
</dbReference>
<dbReference type="EMBL" id="JBHSFI010000003">
    <property type="protein sequence ID" value="MFC4627918.1"/>
    <property type="molecule type" value="Genomic_DNA"/>
</dbReference>
<accession>A0ABV9HEK1</accession>